<proteinExistence type="predicted"/>
<gene>
    <name evidence="2" type="ORF">V6N11_037131</name>
</gene>
<protein>
    <submittedName>
        <fullName evidence="2">Uncharacterized protein</fullName>
    </submittedName>
</protein>
<evidence type="ECO:0000313" key="3">
    <source>
        <dbReference type="Proteomes" id="UP001396334"/>
    </source>
</evidence>
<dbReference type="EMBL" id="JBBPBN010000086">
    <property type="protein sequence ID" value="KAK8981946.1"/>
    <property type="molecule type" value="Genomic_DNA"/>
</dbReference>
<evidence type="ECO:0000313" key="2">
    <source>
        <dbReference type="EMBL" id="KAK8981946.1"/>
    </source>
</evidence>
<feature type="region of interest" description="Disordered" evidence="1">
    <location>
        <begin position="118"/>
        <end position="147"/>
    </location>
</feature>
<keyword evidence="3" id="KW-1185">Reference proteome</keyword>
<feature type="compositionally biased region" description="Polar residues" evidence="1">
    <location>
        <begin position="43"/>
        <end position="56"/>
    </location>
</feature>
<accession>A0ABR2P0U7</accession>
<name>A0ABR2P0U7_9ROSI</name>
<comment type="caution">
    <text evidence="2">The sequence shown here is derived from an EMBL/GenBank/DDBJ whole genome shotgun (WGS) entry which is preliminary data.</text>
</comment>
<dbReference type="Proteomes" id="UP001396334">
    <property type="component" value="Unassembled WGS sequence"/>
</dbReference>
<reference evidence="2 3" key="1">
    <citation type="journal article" date="2024" name="G3 (Bethesda)">
        <title>Genome assembly of Hibiscus sabdariffa L. provides insights into metabolisms of medicinal natural products.</title>
        <authorList>
            <person name="Kim T."/>
        </authorList>
    </citation>
    <scope>NUCLEOTIDE SEQUENCE [LARGE SCALE GENOMIC DNA]</scope>
    <source>
        <strain evidence="2">TK-2024</strain>
        <tissue evidence="2">Old leaves</tissue>
    </source>
</reference>
<evidence type="ECO:0000256" key="1">
    <source>
        <dbReference type="SAM" id="MobiDB-lite"/>
    </source>
</evidence>
<sequence>MIFIKTNIHVAQDPPTPSDSYGPWMLVEKRRRRPCEKSEPSSRQDMTAQVDNSRYNPISVENEDRNTMANQIDHTSPPAPTPTDASSNVAIPCCKLKQSPKGSFSSAALNLSRHVSMGLATDSPPRPLHQFLPPFRANPQARNQPTQ</sequence>
<feature type="region of interest" description="Disordered" evidence="1">
    <location>
        <begin position="1"/>
        <end position="87"/>
    </location>
</feature>
<organism evidence="2 3">
    <name type="scientific">Hibiscus sabdariffa</name>
    <name type="common">roselle</name>
    <dbReference type="NCBI Taxonomy" id="183260"/>
    <lineage>
        <taxon>Eukaryota</taxon>
        <taxon>Viridiplantae</taxon>
        <taxon>Streptophyta</taxon>
        <taxon>Embryophyta</taxon>
        <taxon>Tracheophyta</taxon>
        <taxon>Spermatophyta</taxon>
        <taxon>Magnoliopsida</taxon>
        <taxon>eudicotyledons</taxon>
        <taxon>Gunneridae</taxon>
        <taxon>Pentapetalae</taxon>
        <taxon>rosids</taxon>
        <taxon>malvids</taxon>
        <taxon>Malvales</taxon>
        <taxon>Malvaceae</taxon>
        <taxon>Malvoideae</taxon>
        <taxon>Hibiscus</taxon>
    </lineage>
</organism>